<dbReference type="PANTHER" id="PTHR10204">
    <property type="entry name" value="NAD P H OXIDOREDUCTASE-RELATED"/>
    <property type="match status" value="1"/>
</dbReference>
<name>A0A1G8J5I0_9FIRM</name>
<evidence type="ECO:0000313" key="5">
    <source>
        <dbReference type="Proteomes" id="UP000198656"/>
    </source>
</evidence>
<proteinExistence type="inferred from homology"/>
<dbReference type="PANTHER" id="PTHR10204:SF34">
    <property type="entry name" value="NAD(P)H DEHYDROGENASE [QUINONE] 1 ISOFORM 1"/>
    <property type="match status" value="1"/>
</dbReference>
<sequence>MKKLIVFAHQHQESFNRAILDQVESSLREKGQEVIVRDLYKTNFQPVLKPEDTDSMKVGKIPQDIKIEQDFISESDVIIFIYPIWWSNMPAILKGYLDRVFSFGFAYTMGDQGAVPLLKGKKGLIINTYGASEEQYESIGMNRAFKTTMDVGVFGFTGIEPVDHLLFGSVTTVDDLARKKMLGKVKETLNKHF</sequence>
<dbReference type="Pfam" id="PF02525">
    <property type="entry name" value="Flavodoxin_2"/>
    <property type="match status" value="1"/>
</dbReference>
<dbReference type="SUPFAM" id="SSF52218">
    <property type="entry name" value="Flavoproteins"/>
    <property type="match status" value="1"/>
</dbReference>
<keyword evidence="5" id="KW-1185">Reference proteome</keyword>
<evidence type="ECO:0000256" key="2">
    <source>
        <dbReference type="ARBA" id="ARBA00023002"/>
    </source>
</evidence>
<evidence type="ECO:0000256" key="1">
    <source>
        <dbReference type="ARBA" id="ARBA00006252"/>
    </source>
</evidence>
<dbReference type="Gene3D" id="3.40.50.360">
    <property type="match status" value="1"/>
</dbReference>
<organism evidence="4 5">
    <name type="scientific">Desulfosporosinus hippei DSM 8344</name>
    <dbReference type="NCBI Taxonomy" id="1121419"/>
    <lineage>
        <taxon>Bacteria</taxon>
        <taxon>Bacillati</taxon>
        <taxon>Bacillota</taxon>
        <taxon>Clostridia</taxon>
        <taxon>Eubacteriales</taxon>
        <taxon>Desulfitobacteriaceae</taxon>
        <taxon>Desulfosporosinus</taxon>
    </lineage>
</organism>
<gene>
    <name evidence="4" type="ORF">SAMN05443529_13125</name>
</gene>
<evidence type="ECO:0000259" key="3">
    <source>
        <dbReference type="Pfam" id="PF02525"/>
    </source>
</evidence>
<dbReference type="EMBL" id="FNCP01000031">
    <property type="protein sequence ID" value="SDI26342.1"/>
    <property type="molecule type" value="Genomic_DNA"/>
</dbReference>
<keyword evidence="2" id="KW-0560">Oxidoreductase</keyword>
<comment type="similarity">
    <text evidence="1">Belongs to the NAD(P)H dehydrogenase (quinone) family.</text>
</comment>
<dbReference type="RefSeq" id="WP_092335397.1">
    <property type="nucleotide sequence ID" value="NZ_FNCP01000031.1"/>
</dbReference>
<dbReference type="GO" id="GO:0003955">
    <property type="term" value="F:NAD(P)H dehydrogenase (quinone) activity"/>
    <property type="evidence" value="ECO:0007669"/>
    <property type="project" value="TreeGrafter"/>
</dbReference>
<reference evidence="5" key="1">
    <citation type="submission" date="2016-10" db="EMBL/GenBank/DDBJ databases">
        <authorList>
            <person name="Varghese N."/>
            <person name="Submissions S."/>
        </authorList>
    </citation>
    <scope>NUCLEOTIDE SEQUENCE [LARGE SCALE GENOMIC DNA]</scope>
    <source>
        <strain evidence="5">DSM 8344</strain>
    </source>
</reference>
<accession>A0A1G8J5I0</accession>
<dbReference type="AlphaFoldDB" id="A0A1G8J5I0"/>
<dbReference type="OrthoDB" id="9805976at2"/>
<feature type="domain" description="Flavodoxin-like fold" evidence="3">
    <location>
        <begin position="1"/>
        <end position="187"/>
    </location>
</feature>
<evidence type="ECO:0000313" key="4">
    <source>
        <dbReference type="EMBL" id="SDI26342.1"/>
    </source>
</evidence>
<dbReference type="GO" id="GO:0005829">
    <property type="term" value="C:cytosol"/>
    <property type="evidence" value="ECO:0007669"/>
    <property type="project" value="TreeGrafter"/>
</dbReference>
<dbReference type="InterPro" id="IPR003680">
    <property type="entry name" value="Flavodoxin_fold"/>
</dbReference>
<dbReference type="InterPro" id="IPR051545">
    <property type="entry name" value="NAD(P)H_dehydrogenase_qn"/>
</dbReference>
<dbReference type="Proteomes" id="UP000198656">
    <property type="component" value="Unassembled WGS sequence"/>
</dbReference>
<dbReference type="STRING" id="1121419.SAMN05443529_13125"/>
<dbReference type="InterPro" id="IPR029039">
    <property type="entry name" value="Flavoprotein-like_sf"/>
</dbReference>
<protein>
    <submittedName>
        <fullName evidence="4">NAD(P)H dehydrogenase (Quinone)</fullName>
    </submittedName>
</protein>